<proteinExistence type="predicted"/>
<dbReference type="EnsemblPlants" id="OB11G14900.1">
    <property type="protein sequence ID" value="OB11G14900.1"/>
    <property type="gene ID" value="OB11G14900"/>
</dbReference>
<dbReference type="Proteomes" id="UP000006038">
    <property type="component" value="Chromosome 11"/>
</dbReference>
<dbReference type="Gramene" id="OB11G14900.1">
    <property type="protein sequence ID" value="OB11G14900.1"/>
    <property type="gene ID" value="OB11G14900"/>
</dbReference>
<organism evidence="1">
    <name type="scientific">Oryza brachyantha</name>
    <name type="common">malo sina</name>
    <dbReference type="NCBI Taxonomy" id="4533"/>
    <lineage>
        <taxon>Eukaryota</taxon>
        <taxon>Viridiplantae</taxon>
        <taxon>Streptophyta</taxon>
        <taxon>Embryophyta</taxon>
        <taxon>Tracheophyta</taxon>
        <taxon>Spermatophyta</taxon>
        <taxon>Magnoliopsida</taxon>
        <taxon>Liliopsida</taxon>
        <taxon>Poales</taxon>
        <taxon>Poaceae</taxon>
        <taxon>BOP clade</taxon>
        <taxon>Oryzoideae</taxon>
        <taxon>Oryzeae</taxon>
        <taxon>Oryzinae</taxon>
        <taxon>Oryza</taxon>
    </lineage>
</organism>
<dbReference type="HOGENOM" id="CLU_2675026_0_0_1"/>
<sequence length="75" mass="8458">MSMRRSITCSSFSSKFIPLWRKPMGVPSPIHGYYAGCVILRTLHVKVIKHCTTGEKGPTRMVGTVNERKQAIDYC</sequence>
<protein>
    <submittedName>
        <fullName evidence="1">Uncharacterized protein</fullName>
    </submittedName>
</protein>
<evidence type="ECO:0000313" key="2">
    <source>
        <dbReference type="Proteomes" id="UP000006038"/>
    </source>
</evidence>
<dbReference type="AlphaFoldDB" id="J3N6Q4"/>
<accession>J3N6Q4</accession>
<name>J3N6Q4_ORYBR</name>
<keyword evidence="2" id="KW-1185">Reference proteome</keyword>
<reference evidence="1" key="1">
    <citation type="journal article" date="2013" name="Nat. Commun.">
        <title>Whole-genome sequencing of Oryza brachyantha reveals mechanisms underlying Oryza genome evolution.</title>
        <authorList>
            <person name="Chen J."/>
            <person name="Huang Q."/>
            <person name="Gao D."/>
            <person name="Wang J."/>
            <person name="Lang Y."/>
            <person name="Liu T."/>
            <person name="Li B."/>
            <person name="Bai Z."/>
            <person name="Luis Goicoechea J."/>
            <person name="Liang C."/>
            <person name="Chen C."/>
            <person name="Zhang W."/>
            <person name="Sun S."/>
            <person name="Liao Y."/>
            <person name="Zhang X."/>
            <person name="Yang L."/>
            <person name="Song C."/>
            <person name="Wang M."/>
            <person name="Shi J."/>
            <person name="Liu G."/>
            <person name="Liu J."/>
            <person name="Zhou H."/>
            <person name="Zhou W."/>
            <person name="Yu Q."/>
            <person name="An N."/>
            <person name="Chen Y."/>
            <person name="Cai Q."/>
            <person name="Wang B."/>
            <person name="Liu B."/>
            <person name="Min J."/>
            <person name="Huang Y."/>
            <person name="Wu H."/>
            <person name="Li Z."/>
            <person name="Zhang Y."/>
            <person name="Yin Y."/>
            <person name="Song W."/>
            <person name="Jiang J."/>
            <person name="Jackson S.A."/>
            <person name="Wing R.A."/>
            <person name="Wang J."/>
            <person name="Chen M."/>
        </authorList>
    </citation>
    <scope>NUCLEOTIDE SEQUENCE [LARGE SCALE GENOMIC DNA]</scope>
    <source>
        <strain evidence="1">cv. IRGC 101232</strain>
    </source>
</reference>
<evidence type="ECO:0000313" key="1">
    <source>
        <dbReference type="EnsemblPlants" id="OB11G14900.1"/>
    </source>
</evidence>
<reference evidence="1" key="2">
    <citation type="submission" date="2013-04" db="UniProtKB">
        <authorList>
            <consortium name="EnsemblPlants"/>
        </authorList>
    </citation>
    <scope>IDENTIFICATION</scope>
</reference>